<dbReference type="InterPro" id="IPR030184">
    <property type="entry name" value="WAT1-related"/>
</dbReference>
<evidence type="ECO:0000256" key="3">
    <source>
        <dbReference type="ARBA" id="ARBA00022692"/>
    </source>
</evidence>
<feature type="transmembrane region" description="Helical" evidence="6">
    <location>
        <begin position="305"/>
        <end position="324"/>
    </location>
</feature>
<proteinExistence type="inferred from homology"/>
<dbReference type="GO" id="GO:0022857">
    <property type="term" value="F:transmembrane transporter activity"/>
    <property type="evidence" value="ECO:0007669"/>
    <property type="project" value="InterPro"/>
</dbReference>
<evidence type="ECO:0000313" key="8">
    <source>
        <dbReference type="Proteomes" id="UP000504621"/>
    </source>
</evidence>
<gene>
    <name evidence="9" type="primary">LOC110414092</name>
</gene>
<comment type="subcellular location">
    <subcellularLocation>
        <location evidence="1 6">Membrane</location>
        <topology evidence="1 6">Multi-pass membrane protein</topology>
    </subcellularLocation>
</comment>
<evidence type="ECO:0000256" key="4">
    <source>
        <dbReference type="ARBA" id="ARBA00022989"/>
    </source>
</evidence>
<feature type="transmembrane region" description="Helical" evidence="6">
    <location>
        <begin position="252"/>
        <end position="273"/>
    </location>
</feature>
<feature type="transmembrane region" description="Helical" evidence="6">
    <location>
        <begin position="184"/>
        <end position="204"/>
    </location>
</feature>
<evidence type="ECO:0000259" key="7">
    <source>
        <dbReference type="Pfam" id="PF00892"/>
    </source>
</evidence>
<keyword evidence="3 6" id="KW-0812">Transmembrane</keyword>
<dbReference type="RefSeq" id="XP_021280833.1">
    <property type="nucleotide sequence ID" value="XM_021425158.1"/>
</dbReference>
<evidence type="ECO:0000313" key="9">
    <source>
        <dbReference type="RefSeq" id="XP_021280833.1"/>
    </source>
</evidence>
<dbReference type="Proteomes" id="UP000504621">
    <property type="component" value="Unplaced"/>
</dbReference>
<comment type="similarity">
    <text evidence="2 6">Belongs to the drug/metabolite transporter (DMT) superfamily. Plant drug/metabolite exporter (P-DME) (TC 2.A.7.4) family.</text>
</comment>
<feature type="domain" description="EamA" evidence="7">
    <location>
        <begin position="186"/>
        <end position="324"/>
    </location>
</feature>
<keyword evidence="4 6" id="KW-1133">Transmembrane helix</keyword>
<reference evidence="9" key="1">
    <citation type="submission" date="2025-08" db="UniProtKB">
        <authorList>
            <consortium name="RefSeq"/>
        </authorList>
    </citation>
    <scope>IDENTIFICATION</scope>
    <source>
        <tissue evidence="9">Leaf</tissue>
    </source>
</reference>
<feature type="domain" description="EamA" evidence="7">
    <location>
        <begin position="11"/>
        <end position="149"/>
    </location>
</feature>
<feature type="transmembrane region" description="Helical" evidence="6">
    <location>
        <begin position="134"/>
        <end position="152"/>
    </location>
</feature>
<keyword evidence="8" id="KW-1185">Reference proteome</keyword>
<evidence type="ECO:0000256" key="6">
    <source>
        <dbReference type="RuleBase" id="RU363077"/>
    </source>
</evidence>
<protein>
    <recommendedName>
        <fullName evidence="6">WAT1-related protein</fullName>
    </recommendedName>
</protein>
<feature type="transmembrane region" description="Helical" evidence="6">
    <location>
        <begin position="96"/>
        <end position="122"/>
    </location>
</feature>
<feature type="transmembrane region" description="Helical" evidence="6">
    <location>
        <begin position="12"/>
        <end position="31"/>
    </location>
</feature>
<evidence type="ECO:0000256" key="2">
    <source>
        <dbReference type="ARBA" id="ARBA00007635"/>
    </source>
</evidence>
<evidence type="ECO:0000256" key="5">
    <source>
        <dbReference type="ARBA" id="ARBA00023136"/>
    </source>
</evidence>
<organism evidence="8 9">
    <name type="scientific">Herrania umbratica</name>
    <dbReference type="NCBI Taxonomy" id="108875"/>
    <lineage>
        <taxon>Eukaryota</taxon>
        <taxon>Viridiplantae</taxon>
        <taxon>Streptophyta</taxon>
        <taxon>Embryophyta</taxon>
        <taxon>Tracheophyta</taxon>
        <taxon>Spermatophyta</taxon>
        <taxon>Magnoliopsida</taxon>
        <taxon>eudicotyledons</taxon>
        <taxon>Gunneridae</taxon>
        <taxon>Pentapetalae</taxon>
        <taxon>rosids</taxon>
        <taxon>malvids</taxon>
        <taxon>Malvales</taxon>
        <taxon>Malvaceae</taxon>
        <taxon>Byttnerioideae</taxon>
        <taxon>Herrania</taxon>
    </lineage>
</organism>
<evidence type="ECO:0000256" key="1">
    <source>
        <dbReference type="ARBA" id="ARBA00004141"/>
    </source>
</evidence>
<accession>A0A6J1A1J4</accession>
<feature type="transmembrane region" description="Helical" evidence="6">
    <location>
        <begin position="71"/>
        <end position="90"/>
    </location>
</feature>
<dbReference type="SUPFAM" id="SSF103481">
    <property type="entry name" value="Multidrug resistance efflux transporter EmrE"/>
    <property type="match status" value="1"/>
</dbReference>
<dbReference type="InterPro" id="IPR037185">
    <property type="entry name" value="EmrE-like"/>
</dbReference>
<dbReference type="GO" id="GO:0016020">
    <property type="term" value="C:membrane"/>
    <property type="evidence" value="ECO:0007669"/>
    <property type="project" value="UniProtKB-SubCell"/>
</dbReference>
<sequence length="354" mass="39545">MQCCGQWKHVSAMVAVNFALAVTNFLVKKILDEGVSHIIILIYRQAISAVFLAPIAYFWERKSRPKLTARILCQLFLTALIGATLTQYFFLLGLEYTTATFSCAFVNMVPAVTFMLALPFGLEKVDIRNKAGRAKVFGALVCIAGAMVLTLYRGKTLIKSNSRATTHIINYANTMISTKKKERWAIGSIVLTVGCIFWSSWFLLQARIGKAYPYQYSSTAFWSFFSAIQSAILSLIAERDFTKWILKGKLELITVTYAGMVASGLCYVGMSWCVKQKGPVFTAAFTPLVQIFVAMFDFSILHGQIYFGSVVGSILVVIGLYILLWGRNSEAEETNQLKQPQVELEEDRNARSQV</sequence>
<dbReference type="OrthoDB" id="1728340at2759"/>
<dbReference type="AlphaFoldDB" id="A0A6J1A1J4"/>
<feature type="transmembrane region" description="Helical" evidence="6">
    <location>
        <begin position="216"/>
        <end position="237"/>
    </location>
</feature>
<keyword evidence="5 6" id="KW-0472">Membrane</keyword>
<dbReference type="GeneID" id="110414092"/>
<feature type="transmembrane region" description="Helical" evidence="6">
    <location>
        <begin position="37"/>
        <end position="59"/>
    </location>
</feature>
<dbReference type="InterPro" id="IPR000620">
    <property type="entry name" value="EamA_dom"/>
</dbReference>
<dbReference type="PANTHER" id="PTHR31218">
    <property type="entry name" value="WAT1-RELATED PROTEIN"/>
    <property type="match status" value="1"/>
</dbReference>
<name>A0A6J1A1J4_9ROSI</name>
<dbReference type="Pfam" id="PF00892">
    <property type="entry name" value="EamA"/>
    <property type="match status" value="2"/>
</dbReference>